<dbReference type="InterPro" id="IPR000685">
    <property type="entry name" value="RuBisCO_lsu_C"/>
</dbReference>
<dbReference type="InterPro" id="IPR017443">
    <property type="entry name" value="RuBisCO_lsu_fd_N"/>
</dbReference>
<dbReference type="Pfam" id="PF00016">
    <property type="entry name" value="RuBisCO_large"/>
    <property type="match status" value="1"/>
</dbReference>
<evidence type="ECO:0000256" key="3">
    <source>
        <dbReference type="ARBA" id="ARBA00023002"/>
    </source>
</evidence>
<dbReference type="HAMAP" id="MF_01133">
    <property type="entry name" value="RuBisCO_L_type3"/>
    <property type="match status" value="1"/>
</dbReference>
<accession>A0A447IUM4</accession>
<feature type="site" description="Transition state stabilizer" evidence="6">
    <location>
        <position position="288"/>
    </location>
</feature>
<comment type="function">
    <text evidence="6">Catalyzes the addition of molecular CO(2) and H(2)O to ribulose 1,5-bisphosphate (RuBP), generating two molecules of 3-phosphoglycerate (3-PGA). Functions in an archaeal AMP degradation pathway, together with AMP phosphorylase and R15P isomerase.</text>
</comment>
<feature type="binding site" evidence="6">
    <location>
        <position position="132"/>
    </location>
    <ligand>
        <name>substrate</name>
    </ligand>
</feature>
<evidence type="ECO:0000256" key="2">
    <source>
        <dbReference type="ARBA" id="ARBA00022842"/>
    </source>
</evidence>
<evidence type="ECO:0000256" key="6">
    <source>
        <dbReference type="HAMAP-Rule" id="MF_01133"/>
    </source>
</evidence>
<comment type="catalytic activity">
    <reaction evidence="6">
        <text>2 (2R)-3-phosphoglycerate + 2 H(+) = D-ribulose 1,5-bisphosphate + CO2 + H2O</text>
        <dbReference type="Rhea" id="RHEA:23124"/>
        <dbReference type="ChEBI" id="CHEBI:15377"/>
        <dbReference type="ChEBI" id="CHEBI:15378"/>
        <dbReference type="ChEBI" id="CHEBI:16526"/>
        <dbReference type="ChEBI" id="CHEBI:57870"/>
        <dbReference type="ChEBI" id="CHEBI:58272"/>
        <dbReference type="EC" id="4.1.1.39"/>
    </reaction>
</comment>
<feature type="binding site" evidence="6">
    <location>
        <position position="159"/>
    </location>
    <ligand>
        <name>Mg(2+)</name>
        <dbReference type="ChEBI" id="CHEBI:18420"/>
    </ligand>
</feature>
<dbReference type="GO" id="GO:0000287">
    <property type="term" value="F:magnesium ion binding"/>
    <property type="evidence" value="ECO:0007669"/>
    <property type="project" value="UniProtKB-UniRule"/>
</dbReference>
<dbReference type="GO" id="GO:0016984">
    <property type="term" value="F:ribulose-bisphosphate carboxylase activity"/>
    <property type="evidence" value="ECO:0007669"/>
    <property type="project" value="UniProtKB-UniRule"/>
</dbReference>
<dbReference type="GO" id="GO:0006196">
    <property type="term" value="P:AMP catabolic process"/>
    <property type="evidence" value="ECO:0007669"/>
    <property type="project" value="UniProtKB-UniRule"/>
</dbReference>
<sequence length="410" mass="45773">MFYFEPARGISVKEAVGRVAAESSNGTWSETLYGSLPHIRKIRGRAFEIKGDYVKIAYPIELFELGSIPQLMSSVAGNIFGMKAINNLKLLDIEFSRKYIKSFRGPQFGINGIRKFMKIYNRPLTCTVPKPKLGMNIIEYCDAAYKIWKGGVDIVKTDENMTSQKFINFYKNTEKMLNIRNKVEKETGERKTFLANVTSETKEMLKRAKFVADNGGEFVMIDFLTAGFAGFQTLRDECQDLGLAIHVHRAFHAAFTRNPKHGVSMLTLAKLSRLVGGDTLHIGTVIGKLVGKKDEVLMIEHEIEHQVEPHFMTKQHVLNQKWDNIKPVLPVSSGGLHPLLVSQIIKMLGNDIMVQCGGGVLGHPSGIEAGAMALRQAMDATSNNISLKEYAKTHIELKVALGKWGFSRPI</sequence>
<dbReference type="GO" id="GO:0016491">
    <property type="term" value="F:oxidoreductase activity"/>
    <property type="evidence" value="ECO:0007669"/>
    <property type="project" value="UniProtKB-KW"/>
</dbReference>
<comment type="miscellaneous">
    <text evidence="6">Because the Archaea possessing a type III RuBisCO are all anaerobic, it is most likely that only the carboxylase activity of RuBisCO, and not the competitive oxygenase activity (by which RuBP reacts with O(2) to form one molecule of 3-phosphoglycerate and one molecule of 2-phosphoglycolate), is biologically relevant in these strains.</text>
</comment>
<name>A0A447IUM4_9ARCH</name>
<comment type="catalytic activity">
    <reaction evidence="6">
        <text>D-ribulose 1,5-bisphosphate + O2 = 2-phosphoglycolate + (2R)-3-phosphoglycerate + 2 H(+)</text>
        <dbReference type="Rhea" id="RHEA:36631"/>
        <dbReference type="ChEBI" id="CHEBI:15378"/>
        <dbReference type="ChEBI" id="CHEBI:15379"/>
        <dbReference type="ChEBI" id="CHEBI:57870"/>
        <dbReference type="ChEBI" id="CHEBI:58033"/>
        <dbReference type="ChEBI" id="CHEBI:58272"/>
    </reaction>
</comment>
<dbReference type="SUPFAM" id="SSF54966">
    <property type="entry name" value="RuBisCO, large subunit, small (N-terminal) domain"/>
    <property type="match status" value="1"/>
</dbReference>
<keyword evidence="2 6" id="KW-0460">Magnesium</keyword>
<keyword evidence="4 6" id="KW-0456">Lyase</keyword>
<evidence type="ECO:0000259" key="7">
    <source>
        <dbReference type="Pfam" id="PF00016"/>
    </source>
</evidence>
<gene>
    <name evidence="6 9" type="primary">rbcL</name>
</gene>
<dbReference type="InterPro" id="IPR036376">
    <property type="entry name" value="RuBisCO_lsu_C_sf"/>
</dbReference>
<dbReference type="NCBIfam" id="NF003252">
    <property type="entry name" value="PRK04208.1"/>
    <property type="match status" value="1"/>
</dbReference>
<feature type="binding site" evidence="6">
    <location>
        <begin position="355"/>
        <end position="358"/>
    </location>
    <ligand>
        <name>substrate</name>
    </ligand>
</feature>
<dbReference type="PANTHER" id="PTHR42704">
    <property type="entry name" value="RIBULOSE BISPHOSPHATE CARBOXYLASE"/>
    <property type="match status" value="1"/>
</dbReference>
<dbReference type="EMBL" id="LR131777">
    <property type="protein sequence ID" value="VDS11165.1"/>
    <property type="molecule type" value="Genomic_DNA"/>
</dbReference>
<evidence type="ECO:0000256" key="5">
    <source>
        <dbReference type="ARBA" id="ARBA00023300"/>
    </source>
</evidence>
<dbReference type="SFLD" id="SFLDG00301">
    <property type="entry name" value="RuBisCO-like_proteins"/>
    <property type="match status" value="1"/>
</dbReference>
<feature type="domain" description="Ribulose bisphosphate carboxylase large subunit ferrodoxin-like N-terminal" evidence="8">
    <location>
        <begin position="1"/>
        <end position="98"/>
    </location>
</feature>
<proteinExistence type="inferred from homology"/>
<evidence type="ECO:0000256" key="4">
    <source>
        <dbReference type="ARBA" id="ARBA00023239"/>
    </source>
</evidence>
<feature type="modified residue" description="N6-carboxylysine" evidence="6">
    <location>
        <position position="156"/>
    </location>
</feature>
<comment type="cofactor">
    <cofactor evidence="6">
        <name>Mg(2+)</name>
        <dbReference type="ChEBI" id="CHEBI:18420"/>
    </cofactor>
    <text evidence="6">Binds 1 Mg(2+) ion per subunit.</text>
</comment>
<evidence type="ECO:0000256" key="1">
    <source>
        <dbReference type="ARBA" id="ARBA00022723"/>
    </source>
</evidence>
<evidence type="ECO:0000313" key="9">
    <source>
        <dbReference type="EMBL" id="VDS11165.1"/>
    </source>
</evidence>
<dbReference type="InterPro" id="IPR033966">
    <property type="entry name" value="RuBisCO"/>
</dbReference>
<feature type="binding site" evidence="6">
    <location>
        <begin position="333"/>
        <end position="335"/>
    </location>
    <ligand>
        <name>substrate</name>
    </ligand>
</feature>
<evidence type="ECO:0000259" key="8">
    <source>
        <dbReference type="Pfam" id="PF02788"/>
    </source>
</evidence>
<keyword evidence="5 6" id="KW-0120">Carbon dioxide fixation</keyword>
<dbReference type="EC" id="4.1.1.39" evidence="6"/>
<feature type="binding site" description="via carbamate group" evidence="6">
    <location>
        <position position="156"/>
    </location>
    <ligand>
        <name>Mg(2+)</name>
        <dbReference type="ChEBI" id="CHEBI:18420"/>
    </ligand>
</feature>
<dbReference type="Gene3D" id="3.30.70.150">
    <property type="entry name" value="RuBisCO large subunit, N-terminal domain"/>
    <property type="match status" value="1"/>
</dbReference>
<keyword evidence="1 6" id="KW-0479">Metal-binding</keyword>
<dbReference type="SFLD" id="SFLDS00014">
    <property type="entry name" value="RuBisCO"/>
    <property type="match status" value="1"/>
</dbReference>
<dbReference type="Gene3D" id="3.20.20.110">
    <property type="entry name" value="Ribulose bisphosphate carboxylase, large subunit, C-terminal domain"/>
    <property type="match status" value="1"/>
</dbReference>
<feature type="binding site" evidence="6">
    <location>
        <position position="249"/>
    </location>
    <ligand>
        <name>substrate</name>
    </ligand>
</feature>
<dbReference type="GO" id="GO:0015977">
    <property type="term" value="P:carbon fixation"/>
    <property type="evidence" value="ECO:0007669"/>
    <property type="project" value="UniProtKB-KW"/>
</dbReference>
<reference evidence="9" key="1">
    <citation type="submission" date="2018-12" db="EMBL/GenBank/DDBJ databases">
        <authorList>
            <person name="Jaffe A."/>
        </authorList>
    </citation>
    <scope>NUCLEOTIDE SEQUENCE</scope>
</reference>
<dbReference type="InterPro" id="IPR017712">
    <property type="entry name" value="RuBisCO_III"/>
</dbReference>
<protein>
    <recommendedName>
        <fullName evidence="6">Ribulose bisphosphate carboxylase</fullName>
        <shortName evidence="6">RuBisCO</shortName>
        <ecNumber evidence="6">4.1.1.39</ecNumber>
    </recommendedName>
</protein>
<dbReference type="Pfam" id="PF02788">
    <property type="entry name" value="RuBisCO_large_N"/>
    <property type="match status" value="1"/>
</dbReference>
<feature type="active site" description="Proton acceptor" evidence="6">
    <location>
        <position position="248"/>
    </location>
</feature>
<keyword evidence="3 6" id="KW-0560">Oxidoreductase</keyword>
<dbReference type="InterPro" id="IPR036422">
    <property type="entry name" value="RuBisCO_lsu_N_sf"/>
</dbReference>
<feature type="domain" description="Ribulose bisphosphate carboxylase large subunit C-terminal" evidence="7">
    <location>
        <begin position="109"/>
        <end position="404"/>
    </location>
</feature>
<comment type="similarity">
    <text evidence="6">Belongs to the RuBisCO large chain family. Type III subfamily.</text>
</comment>
<dbReference type="PANTHER" id="PTHR42704:SF17">
    <property type="entry name" value="RIBULOSE BISPHOSPHATE CARBOXYLASE LARGE CHAIN"/>
    <property type="match status" value="1"/>
</dbReference>
<feature type="active site" description="Proton acceptor" evidence="6">
    <location>
        <position position="130"/>
    </location>
</feature>
<dbReference type="SUPFAM" id="SSF51649">
    <property type="entry name" value="RuBisCo, C-terminal domain"/>
    <property type="match status" value="1"/>
</dbReference>
<dbReference type="NCBIfam" id="TIGR03326">
    <property type="entry name" value="rubisco_III"/>
    <property type="match status" value="1"/>
</dbReference>
<organism evidence="9">
    <name type="scientific">uncultured Candidatus Woesearchaeota archaeon</name>
    <dbReference type="NCBI Taxonomy" id="2014372"/>
    <lineage>
        <taxon>Archaea</taxon>
        <taxon>Candidatus Woesearchaeota</taxon>
        <taxon>environmental samples</taxon>
    </lineage>
</organism>
<comment type="subunit">
    <text evidence="6">Homodimer or homodecamer. In contrast to form I RuBisCO, the form III RuBisCO is composed solely of large subunits.</text>
</comment>
<feature type="binding site" evidence="6">
    <location>
        <position position="158"/>
    </location>
    <ligand>
        <name>Mg(2+)</name>
        <dbReference type="ChEBI" id="CHEBI:18420"/>
    </ligand>
</feature>
<feature type="binding site" evidence="6">
    <location>
        <position position="281"/>
    </location>
    <ligand>
        <name>substrate</name>
    </ligand>
</feature>
<dbReference type="AlphaFoldDB" id="A0A447IUM4"/>